<evidence type="ECO:0000256" key="11">
    <source>
        <dbReference type="ARBA" id="ARBA00022840"/>
    </source>
</evidence>
<feature type="domain" description="AAA" evidence="19">
    <location>
        <begin position="546"/>
        <end position="692"/>
    </location>
</feature>
<keyword evidence="12 17" id="KW-1133">Transmembrane helix</keyword>
<evidence type="ECO:0000259" key="18">
    <source>
        <dbReference type="Pfam" id="PF02706"/>
    </source>
</evidence>
<gene>
    <name evidence="21" type="ORF">WG68_02350</name>
</gene>
<dbReference type="RefSeq" id="WP_046556056.1">
    <property type="nucleotide sequence ID" value="NZ_LAHO01000002.1"/>
</dbReference>
<evidence type="ECO:0000256" key="16">
    <source>
        <dbReference type="SAM" id="Coils"/>
    </source>
</evidence>
<comment type="similarity">
    <text evidence="2">Belongs to the CpsD/CapB family.</text>
</comment>
<dbReference type="STRING" id="336831.WG68_02350"/>
<feature type="coiled-coil region" evidence="16">
    <location>
        <begin position="352"/>
        <end position="403"/>
    </location>
</feature>
<keyword evidence="8 17" id="KW-0812">Transmembrane</keyword>
<dbReference type="AlphaFoldDB" id="A0A0M2V8R3"/>
<dbReference type="CDD" id="cd05387">
    <property type="entry name" value="BY-kinase"/>
    <property type="match status" value="1"/>
</dbReference>
<dbReference type="InterPro" id="IPR025669">
    <property type="entry name" value="AAA_dom"/>
</dbReference>
<dbReference type="PATRIC" id="fig|336831.14.peg.3629"/>
<dbReference type="GO" id="GO:0004715">
    <property type="term" value="F:non-membrane spanning protein tyrosine kinase activity"/>
    <property type="evidence" value="ECO:0007669"/>
    <property type="project" value="UniProtKB-EC"/>
</dbReference>
<accession>A0A0M2V8R3</accession>
<protein>
    <recommendedName>
        <fullName evidence="4">non-specific protein-tyrosine kinase</fullName>
        <ecNumber evidence="4">2.7.10.2</ecNumber>
    </recommendedName>
</protein>
<dbReference type="EMBL" id="LAHO01000002">
    <property type="protein sequence ID" value="KKO46809.1"/>
    <property type="molecule type" value="Genomic_DNA"/>
</dbReference>
<keyword evidence="6" id="KW-0997">Cell inner membrane</keyword>
<feature type="transmembrane region" description="Helical" evidence="17">
    <location>
        <begin position="34"/>
        <end position="56"/>
    </location>
</feature>
<dbReference type="OrthoDB" id="9775724at2"/>
<dbReference type="Pfam" id="PF13614">
    <property type="entry name" value="AAA_31"/>
    <property type="match status" value="1"/>
</dbReference>
<dbReference type="InterPro" id="IPR050445">
    <property type="entry name" value="Bact_polysacc_biosynth/exp"/>
</dbReference>
<keyword evidence="16" id="KW-0175">Coiled coil</keyword>
<evidence type="ECO:0000256" key="3">
    <source>
        <dbReference type="ARBA" id="ARBA00008883"/>
    </source>
</evidence>
<dbReference type="GO" id="GO:0005524">
    <property type="term" value="F:ATP binding"/>
    <property type="evidence" value="ECO:0007669"/>
    <property type="project" value="UniProtKB-KW"/>
</dbReference>
<feature type="domain" description="Polysaccharide chain length determinant N-terminal" evidence="18">
    <location>
        <begin position="18"/>
        <end position="108"/>
    </location>
</feature>
<comment type="caution">
    <text evidence="21">The sequence shown here is derived from an EMBL/GenBank/DDBJ whole genome shotgun (WGS) entry which is preliminary data.</text>
</comment>
<dbReference type="SUPFAM" id="SSF52540">
    <property type="entry name" value="P-loop containing nucleoside triphosphate hydrolases"/>
    <property type="match status" value="1"/>
</dbReference>
<dbReference type="Pfam" id="PF02706">
    <property type="entry name" value="Wzz"/>
    <property type="match status" value="1"/>
</dbReference>
<evidence type="ECO:0000259" key="19">
    <source>
        <dbReference type="Pfam" id="PF13614"/>
    </source>
</evidence>
<dbReference type="Proteomes" id="UP000034228">
    <property type="component" value="Unassembled WGS sequence"/>
</dbReference>
<organism evidence="21 22">
    <name type="scientific">Arsukibacterium ikkense</name>
    <dbReference type="NCBI Taxonomy" id="336831"/>
    <lineage>
        <taxon>Bacteria</taxon>
        <taxon>Pseudomonadati</taxon>
        <taxon>Pseudomonadota</taxon>
        <taxon>Gammaproteobacteria</taxon>
        <taxon>Chromatiales</taxon>
        <taxon>Chromatiaceae</taxon>
        <taxon>Arsukibacterium</taxon>
    </lineage>
</organism>
<evidence type="ECO:0000256" key="2">
    <source>
        <dbReference type="ARBA" id="ARBA00007316"/>
    </source>
</evidence>
<proteinExistence type="inferred from homology"/>
<evidence type="ECO:0000256" key="9">
    <source>
        <dbReference type="ARBA" id="ARBA00022741"/>
    </source>
</evidence>
<keyword evidence="11" id="KW-0067">ATP-binding</keyword>
<keyword evidence="22" id="KW-1185">Reference proteome</keyword>
<evidence type="ECO:0000256" key="14">
    <source>
        <dbReference type="ARBA" id="ARBA00023137"/>
    </source>
</evidence>
<evidence type="ECO:0000313" key="22">
    <source>
        <dbReference type="Proteomes" id="UP000034228"/>
    </source>
</evidence>
<comment type="similarity">
    <text evidence="3">Belongs to the etk/wzc family.</text>
</comment>
<dbReference type="InterPro" id="IPR003856">
    <property type="entry name" value="LPS_length_determ_N"/>
</dbReference>
<evidence type="ECO:0000256" key="5">
    <source>
        <dbReference type="ARBA" id="ARBA00022475"/>
    </source>
</evidence>
<keyword evidence="14" id="KW-0829">Tyrosine-protein kinase</keyword>
<comment type="catalytic activity">
    <reaction evidence="15">
        <text>L-tyrosyl-[protein] + ATP = O-phospho-L-tyrosyl-[protein] + ADP + H(+)</text>
        <dbReference type="Rhea" id="RHEA:10596"/>
        <dbReference type="Rhea" id="RHEA-COMP:10136"/>
        <dbReference type="Rhea" id="RHEA-COMP:20101"/>
        <dbReference type="ChEBI" id="CHEBI:15378"/>
        <dbReference type="ChEBI" id="CHEBI:30616"/>
        <dbReference type="ChEBI" id="CHEBI:46858"/>
        <dbReference type="ChEBI" id="CHEBI:61978"/>
        <dbReference type="ChEBI" id="CHEBI:456216"/>
        <dbReference type="EC" id="2.7.10.2"/>
    </reaction>
</comment>
<keyword evidence="9" id="KW-0547">Nucleotide-binding</keyword>
<comment type="subcellular location">
    <subcellularLocation>
        <location evidence="1">Cell inner membrane</location>
        <topology evidence="1">Multi-pass membrane protein</topology>
    </subcellularLocation>
</comment>
<keyword evidence="10" id="KW-0418">Kinase</keyword>
<keyword evidence="7" id="KW-0808">Transferase</keyword>
<evidence type="ECO:0000256" key="1">
    <source>
        <dbReference type="ARBA" id="ARBA00004429"/>
    </source>
</evidence>
<feature type="domain" description="Tyrosine-protein kinase G-rich" evidence="20">
    <location>
        <begin position="390"/>
        <end position="463"/>
    </location>
</feature>
<dbReference type="InterPro" id="IPR027417">
    <property type="entry name" value="P-loop_NTPase"/>
</dbReference>
<dbReference type="EC" id="2.7.10.2" evidence="4"/>
<evidence type="ECO:0000256" key="7">
    <source>
        <dbReference type="ARBA" id="ARBA00022679"/>
    </source>
</evidence>
<keyword evidence="5" id="KW-1003">Cell membrane</keyword>
<dbReference type="Pfam" id="PF13807">
    <property type="entry name" value="GNVR"/>
    <property type="match status" value="1"/>
</dbReference>
<evidence type="ECO:0000259" key="20">
    <source>
        <dbReference type="Pfam" id="PF13807"/>
    </source>
</evidence>
<evidence type="ECO:0000256" key="10">
    <source>
        <dbReference type="ARBA" id="ARBA00022777"/>
    </source>
</evidence>
<keyword evidence="13 17" id="KW-0472">Membrane</keyword>
<evidence type="ECO:0000313" key="21">
    <source>
        <dbReference type="EMBL" id="KKO46809.1"/>
    </source>
</evidence>
<evidence type="ECO:0000256" key="13">
    <source>
        <dbReference type="ARBA" id="ARBA00023136"/>
    </source>
</evidence>
<name>A0A0M2V8R3_9GAMM</name>
<dbReference type="NCBIfam" id="TIGR01007">
    <property type="entry name" value="eps_fam"/>
    <property type="match status" value="1"/>
</dbReference>
<evidence type="ECO:0000256" key="17">
    <source>
        <dbReference type="SAM" id="Phobius"/>
    </source>
</evidence>
<evidence type="ECO:0000256" key="15">
    <source>
        <dbReference type="ARBA" id="ARBA00051245"/>
    </source>
</evidence>
<dbReference type="GO" id="GO:0005886">
    <property type="term" value="C:plasma membrane"/>
    <property type="evidence" value="ECO:0007669"/>
    <property type="project" value="UniProtKB-SubCell"/>
</dbReference>
<dbReference type="InterPro" id="IPR032807">
    <property type="entry name" value="GNVR"/>
</dbReference>
<evidence type="ECO:0000256" key="6">
    <source>
        <dbReference type="ARBA" id="ARBA00022519"/>
    </source>
</evidence>
<evidence type="ECO:0000256" key="4">
    <source>
        <dbReference type="ARBA" id="ARBA00011903"/>
    </source>
</evidence>
<reference evidence="21 22" key="1">
    <citation type="submission" date="2015-03" db="EMBL/GenBank/DDBJ databases">
        <title>Draft genome sequences of two protease-producing strains of Arsukibacterium isolated from two cold and alkaline environments.</title>
        <authorList>
            <person name="Lylloff J.E."/>
            <person name="Skov L.B."/>
            <person name="Jepsen M."/>
            <person name="Hallin P.F."/>
            <person name="Sorensen S.J."/>
            <person name="Stougaard P."/>
            <person name="Glaring M.A."/>
        </authorList>
    </citation>
    <scope>NUCLEOTIDE SEQUENCE [LARGE SCALE GENOMIC DNA]</scope>
    <source>
        <strain evidence="21 22">GCM72</strain>
    </source>
</reference>
<dbReference type="PANTHER" id="PTHR32309">
    <property type="entry name" value="TYROSINE-PROTEIN KINASE"/>
    <property type="match status" value="1"/>
</dbReference>
<sequence>MQVDITRVDSASQAIQVIDLKKTINVIYRAKWRIMAFTLLCGALATFVLLNMAPVYRATSTLLLEANQARAIKIEEVYGFNSSQQEYYLTQFEVLKSRSIAEQVFKQLNVASHFEYQPKPGWKQQLVALLPFLPQKAPVADPDYAAFLLHKRQLDAFVRNVQITPVRRTQLVRLSFSSEDPRLAQAVADALGEAYINSQLDARLGMTQKASSWLGGRVTELRDKLEQSEFKLEQFRATHNLVDVAGVTALDQRELERLNEQLSVARARKAETEGFLNLVQRFGRDDIRRLESLPEITSHISIQNVKREVLVTERKVSELAKVYGPKHPRMISAQAELQSVQQNLTQQILRLIDGVEKEAQATAERLTALEQRFALARSRFSGLGSLESDYRRLEREVEANRLLFDNFMARQKETEVTGGFDAPIARFTDLATLPTVPEKPNKRLILLLVLIAASGVAIVMALVLDALNDTIKHLPDVEKMLNQRALGFLPRSTKKATELVRARAYFDRSQRQHIEAVSNIRTSLSLLAIDKSLQIIEVTSSYPEEGKTSVSLNLAYAYAALERVLVIDADMRKPTLGSKLGLPSYQSGLANVLSGTEKLADCIVRDEQSGVDVLAAGAVPLNPLELLAGGAFEALLNTLRADYDKIIIDTPPVQLVSDSLLLAPMSDAVLLVVKADHTRSPALKNSIAKINQAHGNLYGVVLNQMDTEKAASYYGQYGQYGYYGAEQA</sequence>
<dbReference type="Gene3D" id="3.40.50.300">
    <property type="entry name" value="P-loop containing nucleotide triphosphate hydrolases"/>
    <property type="match status" value="1"/>
</dbReference>
<evidence type="ECO:0000256" key="8">
    <source>
        <dbReference type="ARBA" id="ARBA00022692"/>
    </source>
</evidence>
<dbReference type="InterPro" id="IPR005702">
    <property type="entry name" value="Wzc-like_C"/>
</dbReference>
<evidence type="ECO:0000256" key="12">
    <source>
        <dbReference type="ARBA" id="ARBA00022989"/>
    </source>
</evidence>
<dbReference type="PANTHER" id="PTHR32309:SF13">
    <property type="entry name" value="FERRIC ENTEROBACTIN TRANSPORT PROTEIN FEPE"/>
    <property type="match status" value="1"/>
</dbReference>